<organism evidence="1 2">
    <name type="scientific">Sphingomonas jejuensis</name>
    <dbReference type="NCBI Taxonomy" id="904715"/>
    <lineage>
        <taxon>Bacteria</taxon>
        <taxon>Pseudomonadati</taxon>
        <taxon>Pseudomonadota</taxon>
        <taxon>Alphaproteobacteria</taxon>
        <taxon>Sphingomonadales</taxon>
        <taxon>Sphingomonadaceae</taxon>
        <taxon>Sphingomonas</taxon>
    </lineage>
</organism>
<keyword evidence="2" id="KW-1185">Reference proteome</keyword>
<gene>
    <name evidence="1" type="ORF">GGR88_000634</name>
</gene>
<evidence type="ECO:0000313" key="2">
    <source>
        <dbReference type="Proteomes" id="UP000734218"/>
    </source>
</evidence>
<dbReference type="EMBL" id="JAATJE010000001">
    <property type="protein sequence ID" value="NJC33160.1"/>
    <property type="molecule type" value="Genomic_DNA"/>
</dbReference>
<comment type="caution">
    <text evidence="1">The sequence shown here is derived from an EMBL/GenBank/DDBJ whole genome shotgun (WGS) entry which is preliminary data.</text>
</comment>
<evidence type="ECO:0000313" key="1">
    <source>
        <dbReference type="EMBL" id="NJC33160.1"/>
    </source>
</evidence>
<reference evidence="1 2" key="1">
    <citation type="submission" date="2020-03" db="EMBL/GenBank/DDBJ databases">
        <title>Genomic Encyclopedia of Type Strains, Phase IV (KMG-IV): sequencing the most valuable type-strain genomes for metagenomic binning, comparative biology and taxonomic classification.</title>
        <authorList>
            <person name="Goeker M."/>
        </authorList>
    </citation>
    <scope>NUCLEOTIDE SEQUENCE [LARGE SCALE GENOMIC DNA]</scope>
    <source>
        <strain evidence="1 2">DSM 27651</strain>
    </source>
</reference>
<proteinExistence type="predicted"/>
<accession>A0ABX0XIU3</accession>
<dbReference type="RefSeq" id="WP_167952923.1">
    <property type="nucleotide sequence ID" value="NZ_JAATJE010000001.1"/>
</dbReference>
<sequence>MNEDRLIAAFGRLDLALRRVEQVASTPSAGTADSGDPALQERHALLRSAASAALADLDSLIEKHTCRP</sequence>
<name>A0ABX0XIU3_9SPHN</name>
<dbReference type="Proteomes" id="UP000734218">
    <property type="component" value="Unassembled WGS sequence"/>
</dbReference>
<protein>
    <submittedName>
        <fullName evidence="1">Uncharacterized protein</fullName>
    </submittedName>
</protein>